<organism evidence="1 2">
    <name type="scientific">Trichinella papuae</name>
    <dbReference type="NCBI Taxonomy" id="268474"/>
    <lineage>
        <taxon>Eukaryota</taxon>
        <taxon>Metazoa</taxon>
        <taxon>Ecdysozoa</taxon>
        <taxon>Nematoda</taxon>
        <taxon>Enoplea</taxon>
        <taxon>Dorylaimia</taxon>
        <taxon>Trichinellida</taxon>
        <taxon>Trichinellidae</taxon>
        <taxon>Trichinella</taxon>
    </lineage>
</organism>
<dbReference type="AlphaFoldDB" id="A0A0V1M0P5"/>
<dbReference type="EMBL" id="JYDO01000431">
    <property type="protein sequence ID" value="KRZ65255.1"/>
    <property type="molecule type" value="Genomic_DNA"/>
</dbReference>
<reference evidence="1 2" key="1">
    <citation type="submission" date="2015-01" db="EMBL/GenBank/DDBJ databases">
        <title>Evolution of Trichinella species and genotypes.</title>
        <authorList>
            <person name="Korhonen P.K."/>
            <person name="Edoardo P."/>
            <person name="Giuseppe L.R."/>
            <person name="Gasser R.B."/>
        </authorList>
    </citation>
    <scope>NUCLEOTIDE SEQUENCE [LARGE SCALE GENOMIC DNA]</scope>
    <source>
        <strain evidence="1">ISS1980</strain>
    </source>
</reference>
<evidence type="ECO:0000313" key="2">
    <source>
        <dbReference type="Proteomes" id="UP000054843"/>
    </source>
</evidence>
<gene>
    <name evidence="1" type="ORF">T10_7006</name>
</gene>
<protein>
    <submittedName>
        <fullName evidence="1">Uncharacterized protein</fullName>
    </submittedName>
</protein>
<dbReference type="Proteomes" id="UP000054843">
    <property type="component" value="Unassembled WGS sequence"/>
</dbReference>
<proteinExistence type="predicted"/>
<evidence type="ECO:0000313" key="1">
    <source>
        <dbReference type="EMBL" id="KRZ65255.1"/>
    </source>
</evidence>
<accession>A0A0V1M0P5</accession>
<sequence length="87" mass="9853">MSQHLRFRNPREYNQFLSQAGRPAEAQLGKSGRSNLAPGCWKSCLEWPGSRLFRNHKQISPDQVGSQVLPLWNGALQLSGYTWADLI</sequence>
<dbReference type="OrthoDB" id="10513238at2759"/>
<keyword evidence="2" id="KW-1185">Reference proteome</keyword>
<name>A0A0V1M0P5_9BILA</name>
<comment type="caution">
    <text evidence="1">The sequence shown here is derived from an EMBL/GenBank/DDBJ whole genome shotgun (WGS) entry which is preliminary data.</text>
</comment>